<organism evidence="2">
    <name type="scientific">Fonticula alba</name>
    <name type="common">Slime mold</name>
    <dbReference type="NCBI Taxonomy" id="691883"/>
    <lineage>
        <taxon>Eukaryota</taxon>
        <taxon>Rotosphaerida</taxon>
        <taxon>Fonticulaceae</taxon>
        <taxon>Fonticula</taxon>
    </lineage>
</organism>
<dbReference type="EMBL" id="KB932206">
    <property type="protein sequence ID" value="KCV69766.1"/>
    <property type="molecule type" value="Genomic_DNA"/>
</dbReference>
<sequence>MCRTSCANRPAHIHCEPGSVLPGTAPQAGRLRVATWRLGEHVGSDRRMSWDGFCAMCAGRAPDACRISASGYRWSLRSPASQAPAPPTASLSCGGCTACMVSVLRCQSPSDLPDRRHSGRPKMVPAVSSPGSCPRESPPGACCARAGGAKCVACVSGPGVPSVAPSPHTGTYSPSRRGTPTGLATWPACPVAKLGPSVTALPAETAGPVRMADMPGRCAPRQVTLGGRDLPCFLSCDASSDIHTSASTPASARTTCSPFRQRAT</sequence>
<reference evidence="2" key="1">
    <citation type="submission" date="2013-04" db="EMBL/GenBank/DDBJ databases">
        <title>The Genome Sequence of Fonticula alba ATCC 38817.</title>
        <authorList>
            <consortium name="The Broad Institute Genomics Platform"/>
            <person name="Russ C."/>
            <person name="Cuomo C."/>
            <person name="Burger G."/>
            <person name="Gray M.W."/>
            <person name="Holland P.W.H."/>
            <person name="King N."/>
            <person name="Lang F.B.F."/>
            <person name="Roger A.J."/>
            <person name="Ruiz-Trillo I."/>
            <person name="Brown M."/>
            <person name="Walker B."/>
            <person name="Young S."/>
            <person name="Zeng Q."/>
            <person name="Gargeya S."/>
            <person name="Fitzgerald M."/>
            <person name="Haas B."/>
            <person name="Abouelleil A."/>
            <person name="Allen A.W."/>
            <person name="Alvarado L."/>
            <person name="Arachchi H.M."/>
            <person name="Berlin A.M."/>
            <person name="Chapman S.B."/>
            <person name="Gainer-Dewar J."/>
            <person name="Goldberg J."/>
            <person name="Griggs A."/>
            <person name="Gujja S."/>
            <person name="Hansen M."/>
            <person name="Howarth C."/>
            <person name="Imamovic A."/>
            <person name="Ireland A."/>
            <person name="Larimer J."/>
            <person name="McCowan C."/>
            <person name="Murphy C."/>
            <person name="Pearson M."/>
            <person name="Poon T.W."/>
            <person name="Priest M."/>
            <person name="Roberts A."/>
            <person name="Saif S."/>
            <person name="Shea T."/>
            <person name="Sisk P."/>
            <person name="Sykes S."/>
            <person name="Wortman J."/>
            <person name="Nusbaum C."/>
            <person name="Birren B."/>
        </authorList>
    </citation>
    <scope>NUCLEOTIDE SEQUENCE [LARGE SCALE GENOMIC DNA]</scope>
    <source>
        <strain evidence="2">ATCC 38817</strain>
    </source>
</reference>
<evidence type="ECO:0000256" key="1">
    <source>
        <dbReference type="SAM" id="MobiDB-lite"/>
    </source>
</evidence>
<protein>
    <submittedName>
        <fullName evidence="2">Uncharacterized protein</fullName>
    </submittedName>
</protein>
<feature type="region of interest" description="Disordered" evidence="1">
    <location>
        <begin position="110"/>
        <end position="131"/>
    </location>
</feature>
<dbReference type="RefSeq" id="XP_009496331.1">
    <property type="nucleotide sequence ID" value="XM_009498056.1"/>
</dbReference>
<gene>
    <name evidence="2" type="ORF">H696_04175</name>
</gene>
<accession>A0A058Z6L5</accession>
<proteinExistence type="predicted"/>
<keyword evidence="3" id="KW-1185">Reference proteome</keyword>
<evidence type="ECO:0000313" key="2">
    <source>
        <dbReference type="EMBL" id="KCV69766.1"/>
    </source>
</evidence>
<dbReference type="GeneID" id="20528900"/>
<feature type="region of interest" description="Disordered" evidence="1">
    <location>
        <begin position="243"/>
        <end position="264"/>
    </location>
</feature>
<dbReference type="Proteomes" id="UP000030693">
    <property type="component" value="Unassembled WGS sequence"/>
</dbReference>
<dbReference type="AlphaFoldDB" id="A0A058Z6L5"/>
<name>A0A058Z6L5_FONAL</name>
<evidence type="ECO:0000313" key="3">
    <source>
        <dbReference type="Proteomes" id="UP000030693"/>
    </source>
</evidence>
<feature type="compositionally biased region" description="Low complexity" evidence="1">
    <location>
        <begin position="244"/>
        <end position="257"/>
    </location>
</feature>